<comment type="similarity">
    <text evidence="1">Belongs to the palmitoyl-protein thioesterase family.</text>
</comment>
<dbReference type="PANTHER" id="PTHR11247">
    <property type="entry name" value="PALMITOYL-PROTEIN THIOESTERASE/DOLICHYLDIPHOSPHATASE 1"/>
    <property type="match status" value="1"/>
</dbReference>
<dbReference type="SUPFAM" id="SSF48150">
    <property type="entry name" value="DNA-glycosylase"/>
    <property type="match status" value="1"/>
</dbReference>
<evidence type="ECO:0000256" key="2">
    <source>
        <dbReference type="ARBA" id="ARBA00012423"/>
    </source>
</evidence>
<dbReference type="InterPro" id="IPR011257">
    <property type="entry name" value="DNA_glycosylase"/>
</dbReference>
<evidence type="ECO:0000256" key="6">
    <source>
        <dbReference type="ARBA" id="ARBA00023157"/>
    </source>
</evidence>
<keyword evidence="4 10" id="KW-0732">Signal</keyword>
<evidence type="ECO:0000256" key="8">
    <source>
        <dbReference type="ARBA" id="ARBA00031934"/>
    </source>
</evidence>
<dbReference type="InterPro" id="IPR002472">
    <property type="entry name" value="Palm_thioest"/>
</dbReference>
<dbReference type="SUPFAM" id="SSF53474">
    <property type="entry name" value="alpha/beta-Hydrolases"/>
    <property type="match status" value="1"/>
</dbReference>
<dbReference type="EMBL" id="DF196791">
    <property type="protein sequence ID" value="GAC77168.1"/>
    <property type="molecule type" value="Genomic_DNA"/>
</dbReference>
<feature type="chain" id="PRO_5004100612" description="Palmitoyl-protein thioesterase 1" evidence="10">
    <location>
        <begin position="26"/>
        <end position="685"/>
    </location>
</feature>
<feature type="region of interest" description="Disordered" evidence="9">
    <location>
        <begin position="391"/>
        <end position="430"/>
    </location>
</feature>
<evidence type="ECO:0000256" key="5">
    <source>
        <dbReference type="ARBA" id="ARBA00022801"/>
    </source>
</evidence>
<protein>
    <recommendedName>
        <fullName evidence="3">Palmitoyl-protein thioesterase 1</fullName>
        <ecNumber evidence="2">3.1.2.22</ecNumber>
    </recommendedName>
    <alternativeName>
        <fullName evidence="8">Palmitoyl-protein hydrolase 1</fullName>
    </alternativeName>
</protein>
<name>M9MGM4_PSEA3</name>
<evidence type="ECO:0000256" key="7">
    <source>
        <dbReference type="ARBA" id="ARBA00023180"/>
    </source>
</evidence>
<dbReference type="PRINTS" id="PR00414">
    <property type="entry name" value="PPTHIESTRASE"/>
</dbReference>
<dbReference type="FunFam" id="3.40.50.1820:FF:000107">
    <property type="entry name" value="Palmitoyl-protein thioesterase 1"/>
    <property type="match status" value="1"/>
</dbReference>
<dbReference type="PANTHER" id="PTHR11247:SF8">
    <property type="entry name" value="PALMITOYL-PROTEIN THIOESTERASE 1"/>
    <property type="match status" value="1"/>
</dbReference>
<gene>
    <name evidence="12" type="ORF">PANT_25c00010</name>
</gene>
<feature type="signal peptide" evidence="10">
    <location>
        <begin position="1"/>
        <end position="25"/>
    </location>
</feature>
<dbReference type="Proteomes" id="UP000011976">
    <property type="component" value="Unassembled WGS sequence"/>
</dbReference>
<dbReference type="Gene3D" id="1.10.340.30">
    <property type="entry name" value="Hypothetical protein, domain 2"/>
    <property type="match status" value="1"/>
</dbReference>
<dbReference type="Pfam" id="PF00730">
    <property type="entry name" value="HhH-GPD"/>
    <property type="match status" value="1"/>
</dbReference>
<feature type="domain" description="HhH-GPD" evidence="11">
    <location>
        <begin position="507"/>
        <end position="638"/>
    </location>
</feature>
<accession>M9MGM4</accession>
<evidence type="ECO:0000313" key="13">
    <source>
        <dbReference type="Proteomes" id="UP000011976"/>
    </source>
</evidence>
<keyword evidence="6" id="KW-1015">Disulfide bond</keyword>
<sequence>MRAFIAGWLLVLAASVVTLASYAEAVPFSMLPKPHPLVIWHGLGDSAHSEGMESFMSQLKEAFPGLYVHSVTQDATSDSEDRRQGFFGHVNDQVQQACDQLAQIDELQGGFDAIGFSQGGQFLRAYVQRCNTPKVRNLITFGSQHMGIADLPACGPTDLLCRVAEAALRGGIYTDYAQSHLVSAQYYRNPKDPKAFAAYLDKNDFIKDINNEGTTTNATYAKNLASLENFVMLMFDKDTTVEPKQSSWFASYSVRNQSEGEAGRDPNPNEPTPLRQSSIYLDDRIGLRKLDRRGALKMELCHGIHMQIDPACQLKVFGKYVGTPSTGLDNAVATWIDHAWRWMLYTTTGLHVEDTAGLILTQTVLFLALFSVIRVSLALIVHAVRFVDDEQGTEDAKSGSRRADGGCVMTARKQRSSTPAAAPPRRSGRIRHQTSPYFAAKVARRSSNTQGAVKPVVKVDKGKGVVKVESEDPGEVVRVHGLARQPNFYGLIQELVCPNVFRLLTATCLLNQTKGRAAMPVFWQLLERWPDESALANADLAELTTLLQPLGLHNIRARRLIAMAQTMVQIPYDEANSFKSRDRSAPDTPIGVYPGVGRYAIDSWRIFVCRGGAAVGLHGDVPTSPFDTSVRECYKPIKSEVDEKPEWMSVMPLDKELRAYLVWRWAKEGHVWDPHRGVVSALPPE</sequence>
<feature type="compositionally biased region" description="Basic and acidic residues" evidence="9">
    <location>
        <begin position="394"/>
        <end position="404"/>
    </location>
</feature>
<keyword evidence="5" id="KW-0378">Hydrolase</keyword>
<evidence type="ECO:0000259" key="11">
    <source>
        <dbReference type="Pfam" id="PF00730"/>
    </source>
</evidence>
<dbReference type="InterPro" id="IPR003265">
    <property type="entry name" value="HhH-GPD_domain"/>
</dbReference>
<dbReference type="Pfam" id="PF02089">
    <property type="entry name" value="Palm_thioest"/>
    <property type="match status" value="1"/>
</dbReference>
<dbReference type="AlphaFoldDB" id="M9MGM4"/>
<dbReference type="EC" id="3.1.2.22" evidence="2"/>
<organism evidence="12 13">
    <name type="scientific">Pseudozyma antarctica (strain T-34)</name>
    <name type="common">Yeast</name>
    <name type="synonym">Candida antarctica</name>
    <dbReference type="NCBI Taxonomy" id="1151754"/>
    <lineage>
        <taxon>Eukaryota</taxon>
        <taxon>Fungi</taxon>
        <taxon>Dikarya</taxon>
        <taxon>Basidiomycota</taxon>
        <taxon>Ustilaginomycotina</taxon>
        <taxon>Ustilaginomycetes</taxon>
        <taxon>Ustilaginales</taxon>
        <taxon>Ustilaginaceae</taxon>
        <taxon>Moesziomyces</taxon>
    </lineage>
</organism>
<dbReference type="GO" id="GO:0006285">
    <property type="term" value="P:base-excision repair, AP site formation"/>
    <property type="evidence" value="ECO:0007669"/>
    <property type="project" value="UniProtKB-ARBA"/>
</dbReference>
<feature type="region of interest" description="Disordered" evidence="9">
    <location>
        <begin position="257"/>
        <end position="276"/>
    </location>
</feature>
<dbReference type="STRING" id="1151754.M9MGM4"/>
<evidence type="ECO:0000256" key="4">
    <source>
        <dbReference type="ARBA" id="ARBA00022729"/>
    </source>
</evidence>
<dbReference type="Gene3D" id="3.40.50.1820">
    <property type="entry name" value="alpha/beta hydrolase"/>
    <property type="match status" value="1"/>
</dbReference>
<keyword evidence="7" id="KW-0325">Glycoprotein</keyword>
<evidence type="ECO:0000256" key="3">
    <source>
        <dbReference type="ARBA" id="ARBA00014212"/>
    </source>
</evidence>
<dbReference type="OrthoDB" id="10263094at2759"/>
<dbReference type="GO" id="GO:0008474">
    <property type="term" value="F:palmitoyl-(protein) hydrolase activity"/>
    <property type="evidence" value="ECO:0007669"/>
    <property type="project" value="UniProtKB-EC"/>
</dbReference>
<evidence type="ECO:0000256" key="9">
    <source>
        <dbReference type="SAM" id="MobiDB-lite"/>
    </source>
</evidence>
<evidence type="ECO:0000256" key="1">
    <source>
        <dbReference type="ARBA" id="ARBA00010758"/>
    </source>
</evidence>
<reference evidence="13" key="1">
    <citation type="journal article" date="2013" name="Genome Announc.">
        <title>Genome sequence of the basidiomycetous yeast Pseudozyma antarctica T-34, a producer of the glycolipid biosurfactants mannosylerythritol lipids.</title>
        <authorList>
            <person name="Morita T."/>
            <person name="Koike H."/>
            <person name="Koyama Y."/>
            <person name="Hagiwara H."/>
            <person name="Ito E."/>
            <person name="Fukuoka T."/>
            <person name="Imura T."/>
            <person name="Machida M."/>
            <person name="Kitamoto D."/>
        </authorList>
    </citation>
    <scope>NUCLEOTIDE SEQUENCE [LARGE SCALE GENOMIC DNA]</scope>
    <source>
        <strain evidence="13">T-34</strain>
    </source>
</reference>
<evidence type="ECO:0000256" key="10">
    <source>
        <dbReference type="SAM" id="SignalP"/>
    </source>
</evidence>
<proteinExistence type="inferred from homology"/>
<dbReference type="InterPro" id="IPR029058">
    <property type="entry name" value="AB_hydrolase_fold"/>
</dbReference>
<evidence type="ECO:0000313" key="12">
    <source>
        <dbReference type="EMBL" id="GAC77168.1"/>
    </source>
</evidence>